<dbReference type="PROSITE" id="PS50994">
    <property type="entry name" value="INTEGRASE"/>
    <property type="match status" value="1"/>
</dbReference>
<protein>
    <recommendedName>
        <fullName evidence="1">RNA-directed DNA polymerase</fullName>
        <ecNumber evidence="1">2.7.7.49</ecNumber>
    </recommendedName>
</protein>
<name>A0A8J4XWD0_CHIOP</name>
<evidence type="ECO:0000256" key="1">
    <source>
        <dbReference type="ARBA" id="ARBA00012493"/>
    </source>
</evidence>
<dbReference type="CDD" id="cd00303">
    <property type="entry name" value="retropepsin_like"/>
    <property type="match status" value="1"/>
</dbReference>
<dbReference type="InterPro" id="IPR041588">
    <property type="entry name" value="Integrase_H2C2"/>
</dbReference>
<dbReference type="PANTHER" id="PTHR37984">
    <property type="entry name" value="PROTEIN CBG26694"/>
    <property type="match status" value="1"/>
</dbReference>
<accession>A0A8J4XWD0</accession>
<dbReference type="InterPro" id="IPR001878">
    <property type="entry name" value="Znf_CCHC"/>
</dbReference>
<dbReference type="EMBL" id="JACEEZ010020400">
    <property type="protein sequence ID" value="KAG0714597.1"/>
    <property type="molecule type" value="Genomic_DNA"/>
</dbReference>
<evidence type="ECO:0000259" key="3">
    <source>
        <dbReference type="PROSITE" id="PS50175"/>
    </source>
</evidence>
<dbReference type="GO" id="GO:0003676">
    <property type="term" value="F:nucleic acid binding"/>
    <property type="evidence" value="ECO:0007669"/>
    <property type="project" value="InterPro"/>
</dbReference>
<dbReference type="SUPFAM" id="SSF53098">
    <property type="entry name" value="Ribonuclease H-like"/>
    <property type="match status" value="1"/>
</dbReference>
<dbReference type="InterPro" id="IPR036397">
    <property type="entry name" value="RNaseH_sf"/>
</dbReference>
<dbReference type="GO" id="GO:0008270">
    <property type="term" value="F:zinc ion binding"/>
    <property type="evidence" value="ECO:0007669"/>
    <property type="project" value="InterPro"/>
</dbReference>
<proteinExistence type="predicted"/>
<dbReference type="PANTHER" id="PTHR37984:SF7">
    <property type="entry name" value="INTEGRASE CATALYTIC DOMAIN-CONTAINING PROTEIN"/>
    <property type="match status" value="1"/>
</dbReference>
<dbReference type="Pfam" id="PF00665">
    <property type="entry name" value="rve"/>
    <property type="match status" value="1"/>
</dbReference>
<dbReference type="Pfam" id="PF17921">
    <property type="entry name" value="Integrase_H2C2"/>
    <property type="match status" value="1"/>
</dbReference>
<evidence type="ECO:0000259" key="4">
    <source>
        <dbReference type="PROSITE" id="PS50994"/>
    </source>
</evidence>
<dbReference type="InterPro" id="IPR001584">
    <property type="entry name" value="Integrase_cat-core"/>
</dbReference>
<dbReference type="GO" id="GO:0003964">
    <property type="term" value="F:RNA-directed DNA polymerase activity"/>
    <property type="evidence" value="ECO:0007669"/>
    <property type="project" value="UniProtKB-EC"/>
</dbReference>
<dbReference type="EC" id="2.7.7.49" evidence="1"/>
<gene>
    <name evidence="5" type="ORF">GWK47_013812</name>
</gene>
<dbReference type="InterPro" id="IPR050951">
    <property type="entry name" value="Retrovirus_Pol_polyprotein"/>
</dbReference>
<dbReference type="InterPro" id="IPR001995">
    <property type="entry name" value="Peptidase_A2_cat"/>
</dbReference>
<evidence type="ECO:0000313" key="6">
    <source>
        <dbReference type="Proteomes" id="UP000770661"/>
    </source>
</evidence>
<feature type="region of interest" description="Disordered" evidence="2">
    <location>
        <begin position="245"/>
        <end position="269"/>
    </location>
</feature>
<dbReference type="OrthoDB" id="6342757at2759"/>
<dbReference type="GO" id="GO:0004190">
    <property type="term" value="F:aspartic-type endopeptidase activity"/>
    <property type="evidence" value="ECO:0007669"/>
    <property type="project" value="InterPro"/>
</dbReference>
<dbReference type="Gene3D" id="4.10.60.10">
    <property type="entry name" value="Zinc finger, CCHC-type"/>
    <property type="match status" value="1"/>
</dbReference>
<reference evidence="5" key="1">
    <citation type="submission" date="2020-07" db="EMBL/GenBank/DDBJ databases">
        <title>The High-quality genome of the commercially important snow crab, Chionoecetes opilio.</title>
        <authorList>
            <person name="Jeong J.-H."/>
            <person name="Ryu S."/>
        </authorList>
    </citation>
    <scope>NUCLEOTIDE SEQUENCE</scope>
    <source>
        <strain evidence="5">MADBK_172401_WGS</strain>
        <tissue evidence="5">Digestive gland</tissue>
    </source>
</reference>
<keyword evidence="6" id="KW-1185">Reference proteome</keyword>
<dbReference type="AlphaFoldDB" id="A0A8J4XWD0"/>
<dbReference type="GO" id="GO:0015074">
    <property type="term" value="P:DNA integration"/>
    <property type="evidence" value="ECO:0007669"/>
    <property type="project" value="InterPro"/>
</dbReference>
<dbReference type="GO" id="GO:0006508">
    <property type="term" value="P:proteolysis"/>
    <property type="evidence" value="ECO:0007669"/>
    <property type="project" value="InterPro"/>
</dbReference>
<feature type="domain" description="Integrase catalytic" evidence="4">
    <location>
        <begin position="794"/>
        <end position="959"/>
    </location>
</feature>
<dbReference type="InterPro" id="IPR012337">
    <property type="entry name" value="RNaseH-like_sf"/>
</dbReference>
<dbReference type="FunFam" id="1.10.340.70:FF:000003">
    <property type="entry name" value="Protein CBG25708"/>
    <property type="match status" value="1"/>
</dbReference>
<dbReference type="Proteomes" id="UP000770661">
    <property type="component" value="Unassembled WGS sequence"/>
</dbReference>
<dbReference type="Gene3D" id="1.10.340.70">
    <property type="match status" value="1"/>
</dbReference>
<dbReference type="PROSITE" id="PS50175">
    <property type="entry name" value="ASP_PROT_RETROV"/>
    <property type="match status" value="1"/>
</dbReference>
<evidence type="ECO:0000313" key="5">
    <source>
        <dbReference type="EMBL" id="KAG0714597.1"/>
    </source>
</evidence>
<feature type="domain" description="Peptidase A2" evidence="3">
    <location>
        <begin position="393"/>
        <end position="406"/>
    </location>
</feature>
<evidence type="ECO:0000256" key="2">
    <source>
        <dbReference type="SAM" id="MobiDB-lite"/>
    </source>
</evidence>
<organism evidence="5 6">
    <name type="scientific">Chionoecetes opilio</name>
    <name type="common">Atlantic snow crab</name>
    <name type="synonym">Cancer opilio</name>
    <dbReference type="NCBI Taxonomy" id="41210"/>
    <lineage>
        <taxon>Eukaryota</taxon>
        <taxon>Metazoa</taxon>
        <taxon>Ecdysozoa</taxon>
        <taxon>Arthropoda</taxon>
        <taxon>Crustacea</taxon>
        <taxon>Multicrustacea</taxon>
        <taxon>Malacostraca</taxon>
        <taxon>Eumalacostraca</taxon>
        <taxon>Eucarida</taxon>
        <taxon>Decapoda</taxon>
        <taxon>Pleocyemata</taxon>
        <taxon>Brachyura</taxon>
        <taxon>Eubrachyura</taxon>
        <taxon>Majoidea</taxon>
        <taxon>Majidae</taxon>
        <taxon>Chionoecetes</taxon>
    </lineage>
</organism>
<dbReference type="Gene3D" id="3.30.420.10">
    <property type="entry name" value="Ribonuclease H-like superfamily/Ribonuclease H"/>
    <property type="match status" value="1"/>
</dbReference>
<dbReference type="SMART" id="SM00343">
    <property type="entry name" value="ZnF_C2HC"/>
    <property type="match status" value="2"/>
</dbReference>
<sequence>MVGKGLEMPQYIGCQHHILDSILKHVLDFYVSKTTTKPSLNYKFIDELLENYKELQSEYKAVTEMDVDENPGWRDDFKFLYELCKAFQHCKKHAAFPVIKWRKLPSLHSARWNSRAIYTLIAYFLLPSWRSVLELPACFIAEKWQEAWLSAQKFKVTTYDNLLLGITKLGCASALKCLKTHWSRAPSVLDVPRSNMIAKRAVKAHFFVPSHNPTGHLLPFLRSHPPYSLRYISSPSQLRVMSTYKKGRRHDKTPHSPQQPPSGQRMKTQHRTAVPSPVHPCQSCARRHGPKCPARAASCYNCGRQGHWAGTDKCPAKTAQCRLCTRTGHYDRFCRNTPSHDGQGGALNVGRASPTSRRKYSNCRSLTDVSPSSAMTPTPVCVHLVHGESTSRLQMLPDTGADVTVIGTRHLQMLHIPLSSLQPLPSTTTLTADGSVMTPAVGCFYATLRLHGKSCTAKIQVHEGIQTPLLTYGHCMELAIISPPFPKPLLEVKHVNRCAELTLPPTTSPSAARAHFLREFPDVLLSKADLKTSPLKPMVGKPMRIHVKEGAVPFAIHTPRQVPFAFQRQVQEELESMTHHWPLIPILNHYTLDAVENPHLQRLKEKVSPYLFTAVWRARKQLCIPDALSRAPVSRPTPEDEMVCAEAAAHLRSVVSLNAINQDQDPSHLDPPHQDADRTIQELRAAAATDPSYTRLRDCVTSLLPYWKFRDCLYADGELVLYGQRIVIPAAHRRRTLSRLHDSHRGVAATKRRAQQTVFWPGIDADITSTVQACEPCQILQPSQQQEPLLCDDHHSRPFESVSADFFSVAGKSFLVIADRLSGWPVVVPCGADTTTTDTIRLFCWYFREVGVPLRLRTDGGPQFTSTAFRNFTERWGVNHVVSSPHYPQSNGHAEAAVKSVKHLILKTVPNGNIDSEDFDRGLLELRNTPNSTGRSPAMTLYGHPFRSCVPAHPESFSEEWQARTEDCDRRAVARAEHVKAQYDQHARPLPRLCRPDRPCPGPDITPLGQGRGCYGLRHDQGLRGPPRGGVCRGIYPVPMGSWGGDPIEALMGP</sequence>
<comment type="caution">
    <text evidence="5">The sequence shown here is derived from an EMBL/GenBank/DDBJ whole genome shotgun (WGS) entry which is preliminary data.</text>
</comment>